<gene>
    <name evidence="1" type="ORF">SPELUC_LOCUS7082</name>
</gene>
<comment type="caution">
    <text evidence="1">The sequence shown here is derived from an EMBL/GenBank/DDBJ whole genome shotgun (WGS) entry which is preliminary data.</text>
</comment>
<dbReference type="Proteomes" id="UP000789366">
    <property type="component" value="Unassembled WGS sequence"/>
</dbReference>
<evidence type="ECO:0000313" key="2">
    <source>
        <dbReference type="Proteomes" id="UP000789366"/>
    </source>
</evidence>
<organism evidence="1 2">
    <name type="scientific">Cetraspora pellucida</name>
    <dbReference type="NCBI Taxonomy" id="1433469"/>
    <lineage>
        <taxon>Eukaryota</taxon>
        <taxon>Fungi</taxon>
        <taxon>Fungi incertae sedis</taxon>
        <taxon>Mucoromycota</taxon>
        <taxon>Glomeromycotina</taxon>
        <taxon>Glomeromycetes</taxon>
        <taxon>Diversisporales</taxon>
        <taxon>Gigasporaceae</taxon>
        <taxon>Cetraspora</taxon>
    </lineage>
</organism>
<evidence type="ECO:0000313" key="1">
    <source>
        <dbReference type="EMBL" id="CAG8600136.1"/>
    </source>
</evidence>
<keyword evidence="2" id="KW-1185">Reference proteome</keyword>
<name>A0ACA9MUT9_9GLOM</name>
<feature type="non-terminal residue" evidence="1">
    <location>
        <position position="1"/>
    </location>
</feature>
<sequence length="65" mass="7802">NYYDYSTDEDFKESFSTDQDKSLLLHDYLAAIKARYWLKEQDSSEILECEDDSENMLSENKHIDR</sequence>
<dbReference type="EMBL" id="CAJVPW010009031">
    <property type="protein sequence ID" value="CAG8600136.1"/>
    <property type="molecule type" value="Genomic_DNA"/>
</dbReference>
<reference evidence="1" key="1">
    <citation type="submission" date="2021-06" db="EMBL/GenBank/DDBJ databases">
        <authorList>
            <person name="Kallberg Y."/>
            <person name="Tangrot J."/>
            <person name="Rosling A."/>
        </authorList>
    </citation>
    <scope>NUCLEOTIDE SEQUENCE</scope>
    <source>
        <strain evidence="1">28 12/20/2015</strain>
    </source>
</reference>
<proteinExistence type="predicted"/>
<accession>A0ACA9MUT9</accession>
<protein>
    <submittedName>
        <fullName evidence="1">6095_t:CDS:1</fullName>
    </submittedName>
</protein>